<dbReference type="EMBL" id="OZ075121">
    <property type="protein sequence ID" value="CAL4902307.1"/>
    <property type="molecule type" value="Genomic_DNA"/>
</dbReference>
<proteinExistence type="predicted"/>
<evidence type="ECO:0000256" key="1">
    <source>
        <dbReference type="ARBA" id="ARBA00023015"/>
    </source>
</evidence>
<reference evidence="7" key="1">
    <citation type="submission" date="2024-10" db="EMBL/GenBank/DDBJ databases">
        <authorList>
            <person name="Ryan C."/>
        </authorList>
    </citation>
    <scope>NUCLEOTIDE SEQUENCE [LARGE SCALE GENOMIC DNA]</scope>
</reference>
<organism evidence="7 8">
    <name type="scientific">Urochloa decumbens</name>
    <dbReference type="NCBI Taxonomy" id="240449"/>
    <lineage>
        <taxon>Eukaryota</taxon>
        <taxon>Viridiplantae</taxon>
        <taxon>Streptophyta</taxon>
        <taxon>Embryophyta</taxon>
        <taxon>Tracheophyta</taxon>
        <taxon>Spermatophyta</taxon>
        <taxon>Magnoliopsida</taxon>
        <taxon>Liliopsida</taxon>
        <taxon>Poales</taxon>
        <taxon>Poaceae</taxon>
        <taxon>PACMAD clade</taxon>
        <taxon>Panicoideae</taxon>
        <taxon>Panicodae</taxon>
        <taxon>Paniceae</taxon>
        <taxon>Melinidinae</taxon>
        <taxon>Urochloa</taxon>
    </lineage>
</organism>
<evidence type="ECO:0000256" key="5">
    <source>
        <dbReference type="SAM" id="MobiDB-lite"/>
    </source>
</evidence>
<dbReference type="AlphaFoldDB" id="A0ABC8W3V5"/>
<evidence type="ECO:0000256" key="2">
    <source>
        <dbReference type="ARBA" id="ARBA00023125"/>
    </source>
</evidence>
<gene>
    <name evidence="7" type="ORF">URODEC1_LOCUS9881</name>
</gene>
<dbReference type="InterPro" id="IPR003441">
    <property type="entry name" value="NAC-dom"/>
</dbReference>
<dbReference type="Proteomes" id="UP001497457">
    <property type="component" value="Chromosome 11b"/>
</dbReference>
<dbReference type="Gene3D" id="2.170.150.80">
    <property type="entry name" value="NAC domain"/>
    <property type="match status" value="1"/>
</dbReference>
<dbReference type="PANTHER" id="PTHR31719:SF243">
    <property type="entry name" value="NAC DOMAIN-CONTAINING PROTEIN"/>
    <property type="match status" value="1"/>
</dbReference>
<keyword evidence="2" id="KW-0238">DNA-binding</keyword>
<evidence type="ECO:0000256" key="4">
    <source>
        <dbReference type="ARBA" id="ARBA00023242"/>
    </source>
</evidence>
<feature type="domain" description="NAC" evidence="6">
    <location>
        <begin position="10"/>
        <end position="174"/>
    </location>
</feature>
<evidence type="ECO:0000313" key="7">
    <source>
        <dbReference type="EMBL" id="CAL4902307.1"/>
    </source>
</evidence>
<dbReference type="GO" id="GO:0003677">
    <property type="term" value="F:DNA binding"/>
    <property type="evidence" value="ECO:0007669"/>
    <property type="project" value="UniProtKB-KW"/>
</dbReference>
<dbReference type="InterPro" id="IPR036093">
    <property type="entry name" value="NAC_dom_sf"/>
</dbReference>
<keyword evidence="1" id="KW-0805">Transcription regulation</keyword>
<feature type="region of interest" description="Disordered" evidence="5">
    <location>
        <begin position="176"/>
        <end position="235"/>
    </location>
</feature>
<dbReference type="PROSITE" id="PS51005">
    <property type="entry name" value="NAC"/>
    <property type="match status" value="1"/>
</dbReference>
<evidence type="ECO:0000313" key="8">
    <source>
        <dbReference type="Proteomes" id="UP001497457"/>
    </source>
</evidence>
<keyword evidence="4" id="KW-0539">Nucleus</keyword>
<dbReference type="SUPFAM" id="SSF101941">
    <property type="entry name" value="NAC domain"/>
    <property type="match status" value="1"/>
</dbReference>
<evidence type="ECO:0000259" key="6">
    <source>
        <dbReference type="PROSITE" id="PS51005"/>
    </source>
</evidence>
<dbReference type="Pfam" id="PF02365">
    <property type="entry name" value="NAM"/>
    <property type="match status" value="1"/>
</dbReference>
<name>A0ABC8W3V5_9POAL</name>
<protein>
    <recommendedName>
        <fullName evidence="6">NAC domain-containing protein</fullName>
    </recommendedName>
</protein>
<keyword evidence="8" id="KW-1185">Reference proteome</keyword>
<feature type="compositionally biased region" description="Low complexity" evidence="5">
    <location>
        <begin position="177"/>
        <end position="189"/>
    </location>
</feature>
<dbReference type="PANTHER" id="PTHR31719">
    <property type="entry name" value="NAC TRANSCRIPTION FACTOR 56"/>
    <property type="match status" value="1"/>
</dbReference>
<accession>A0ABC8W3V5</accession>
<keyword evidence="3" id="KW-0804">Transcription</keyword>
<evidence type="ECO:0000256" key="3">
    <source>
        <dbReference type="ARBA" id="ARBA00023163"/>
    </source>
</evidence>
<sequence length="598" mass="64625">MPPLAAEPPQPGDPAPLIPADDMLLGFLRSKLAGEALPHATAAASHFHDADIYAADPATLTAGYQPIPAGKGEGGSWFFFTHVKPKSSSDSRKSRMVGGGAGTWHSERAPRAVCDGEGNCVGHSQYFSYKRKTGKNCSERTDWYMVEFSDVQEGDHDRVHGGEPVLVLCKIYKAHSGSRSSSSSSSSSRSARKRKATEERAYQSSDPVKAKRRLFDSSAPAPPAASEEHVSSRPTMETYRLEWQGEAAKFYSEACHGEIGGTLDHLVFCASQCQNDNTSDNLKSCPNPDASQSMTSTADPSLLMSETEMTKSTICGALDDINFGPYTSLLMSETEMSQGTIGGALDDINFWPEPEALQGMMGSSSDYVKFSPEPEVAQYMQNMTPSLLMSEPEMTFQGKISGSSGYLRFCSEPEAPQGMIDKTSDCLKFCPGPEGMQNMTSTAPPSMLTSEPEMTQGKIGGTSDFLRFWPEPEATQKIGSAIDHLKFTPRTEAMQKTSSTPANQMMFEPEVPDLQDESETATLGRGIQMANGGTPPAPSHCYGTTDLLDDNYWRGNHNSTMAYCCRGVGFVGAPPTVWSIPRFPSSPSMFGGPALWSC</sequence>